<evidence type="ECO:0000313" key="6">
    <source>
        <dbReference type="EMBL" id="QMW06321.1"/>
    </source>
</evidence>
<proteinExistence type="inferred from homology"/>
<dbReference type="SUPFAM" id="SSF56349">
    <property type="entry name" value="DNA breaking-rejoining enzymes"/>
    <property type="match status" value="1"/>
</dbReference>
<dbReference type="EMBL" id="CP059732">
    <property type="protein sequence ID" value="QMW06321.1"/>
    <property type="molecule type" value="Genomic_DNA"/>
</dbReference>
<dbReference type="Gene3D" id="1.10.150.130">
    <property type="match status" value="1"/>
</dbReference>
<dbReference type="AlphaFoldDB" id="A0A7G5H5C9"/>
<sequence length="458" mass="52881">MGRVTLAVRLKPEVNREGEHVIRIRITKDRVVANWALNMAVPEKHFNEKGSTQLENWIRRANNSHSNYNRRIKVAYEQAEDAVAFFENRKQAYSATEVRDYLERGGLPNYLLSFFAHHIAERFKAAGDDLGKIQTAGGYLDTLKVLRWYLRETRHVADTVPDDQLDTRFWLLSNITKNDVVDFKQWLSKNYGENTVSTHLSKLRHVLNKAADAGLISFDTFPMRGISFGFKRKKVARLRDDDIELLASAAVTKKRRGGGHIVTNPAHARPLAMMMYLAHGARLGDTVIWRMKDYVIEGEEHRLRYITGKNKRAMSVLLDEEAIEIMAPYRVHADGSPKQPQEFLFPYLPTNWDKLPAAEKHIELRKAKGRARHQITQLGLKIGLDKHLTPHVMRHSFADMMRRGGVPLETRQEALGHSDIKTTRNYEDQFDQEQVDKVSMLYQNRRKKTRENTGKTDM</sequence>
<evidence type="ECO:0000259" key="5">
    <source>
        <dbReference type="PROSITE" id="PS51898"/>
    </source>
</evidence>
<evidence type="ECO:0000256" key="4">
    <source>
        <dbReference type="SAM" id="Coils"/>
    </source>
</evidence>
<protein>
    <submittedName>
        <fullName evidence="6">Site-specific integrase</fullName>
    </submittedName>
</protein>
<dbReference type="InterPro" id="IPR013762">
    <property type="entry name" value="Integrase-like_cat_sf"/>
</dbReference>
<dbReference type="PANTHER" id="PTHR30349">
    <property type="entry name" value="PHAGE INTEGRASE-RELATED"/>
    <property type="match status" value="1"/>
</dbReference>
<dbReference type="InterPro" id="IPR002104">
    <property type="entry name" value="Integrase_catalytic"/>
</dbReference>
<dbReference type="RefSeq" id="WP_182463690.1">
    <property type="nucleotide sequence ID" value="NZ_CP059732.1"/>
</dbReference>
<accession>A0A7G5H5C9</accession>
<dbReference type="Pfam" id="PF13102">
    <property type="entry name" value="Phage_int_SAM_5"/>
    <property type="match status" value="1"/>
</dbReference>
<dbReference type="KEGG" id="sfol:H3H32_16245"/>
<dbReference type="InterPro" id="IPR011010">
    <property type="entry name" value="DNA_brk_join_enz"/>
</dbReference>
<gene>
    <name evidence="6" type="ORF">H3H32_16245</name>
</gene>
<dbReference type="Gene3D" id="1.10.443.10">
    <property type="entry name" value="Intergrase catalytic core"/>
    <property type="match status" value="1"/>
</dbReference>
<feature type="domain" description="Tyr recombinase" evidence="5">
    <location>
        <begin position="233"/>
        <end position="440"/>
    </location>
</feature>
<feature type="coiled-coil region" evidence="4">
    <location>
        <begin position="69"/>
        <end position="96"/>
    </location>
</feature>
<dbReference type="InterPro" id="IPR010998">
    <property type="entry name" value="Integrase_recombinase_N"/>
</dbReference>
<dbReference type="GO" id="GO:0006310">
    <property type="term" value="P:DNA recombination"/>
    <property type="evidence" value="ECO:0007669"/>
    <property type="project" value="UniProtKB-KW"/>
</dbReference>
<evidence type="ECO:0000256" key="2">
    <source>
        <dbReference type="ARBA" id="ARBA00023125"/>
    </source>
</evidence>
<keyword evidence="3" id="KW-0233">DNA recombination</keyword>
<comment type="similarity">
    <text evidence="1">Belongs to the 'phage' integrase family.</text>
</comment>
<evidence type="ECO:0000313" key="7">
    <source>
        <dbReference type="Proteomes" id="UP000515369"/>
    </source>
</evidence>
<name>A0A7G5H5C9_9BACT</name>
<keyword evidence="4" id="KW-0175">Coiled coil</keyword>
<dbReference type="GO" id="GO:0003677">
    <property type="term" value="F:DNA binding"/>
    <property type="evidence" value="ECO:0007669"/>
    <property type="project" value="UniProtKB-KW"/>
</dbReference>
<keyword evidence="7" id="KW-1185">Reference proteome</keyword>
<dbReference type="PANTHER" id="PTHR30349:SF64">
    <property type="entry name" value="PROPHAGE INTEGRASE INTD-RELATED"/>
    <property type="match status" value="1"/>
</dbReference>
<dbReference type="InterPro" id="IPR050090">
    <property type="entry name" value="Tyrosine_recombinase_XerCD"/>
</dbReference>
<evidence type="ECO:0000256" key="3">
    <source>
        <dbReference type="ARBA" id="ARBA00023172"/>
    </source>
</evidence>
<dbReference type="InterPro" id="IPR025269">
    <property type="entry name" value="SAM-like_dom"/>
</dbReference>
<reference evidence="6 7" key="1">
    <citation type="submission" date="2020-07" db="EMBL/GenBank/DDBJ databases">
        <title>Spirosoma foliorum sp. nov., isolated from the leaves on the Nejang mountain Korea, Republic of.</title>
        <authorList>
            <person name="Ho H."/>
            <person name="Lee Y.-J."/>
            <person name="Nurcahyanto D.-A."/>
            <person name="Kim S.-G."/>
        </authorList>
    </citation>
    <scope>NUCLEOTIDE SEQUENCE [LARGE SCALE GENOMIC DNA]</scope>
    <source>
        <strain evidence="6 7">PL0136</strain>
    </source>
</reference>
<dbReference type="GO" id="GO:0015074">
    <property type="term" value="P:DNA integration"/>
    <property type="evidence" value="ECO:0007669"/>
    <property type="project" value="InterPro"/>
</dbReference>
<dbReference type="PROSITE" id="PS51898">
    <property type="entry name" value="TYR_RECOMBINASE"/>
    <property type="match status" value="1"/>
</dbReference>
<evidence type="ECO:0000256" key="1">
    <source>
        <dbReference type="ARBA" id="ARBA00008857"/>
    </source>
</evidence>
<keyword evidence="2" id="KW-0238">DNA-binding</keyword>
<organism evidence="6 7">
    <name type="scientific">Spirosoma foliorum</name>
    <dbReference type="NCBI Taxonomy" id="2710596"/>
    <lineage>
        <taxon>Bacteria</taxon>
        <taxon>Pseudomonadati</taxon>
        <taxon>Bacteroidota</taxon>
        <taxon>Cytophagia</taxon>
        <taxon>Cytophagales</taxon>
        <taxon>Cytophagaceae</taxon>
        <taxon>Spirosoma</taxon>
    </lineage>
</organism>
<dbReference type="Proteomes" id="UP000515369">
    <property type="component" value="Chromosome"/>
</dbReference>
<dbReference type="Pfam" id="PF00589">
    <property type="entry name" value="Phage_integrase"/>
    <property type="match status" value="1"/>
</dbReference>